<dbReference type="Pfam" id="PF07715">
    <property type="entry name" value="Plug"/>
    <property type="match status" value="1"/>
</dbReference>
<evidence type="ECO:0000313" key="8">
    <source>
        <dbReference type="Proteomes" id="UP000445000"/>
    </source>
</evidence>
<comment type="similarity">
    <text evidence="4">Belongs to the TonB-dependent receptor family.</text>
</comment>
<protein>
    <recommendedName>
        <fullName evidence="9">TonB-dependent receptor</fullName>
    </recommendedName>
</protein>
<name>A0A829YKG7_9GAMM</name>
<evidence type="ECO:0000259" key="5">
    <source>
        <dbReference type="Pfam" id="PF00593"/>
    </source>
</evidence>
<comment type="subcellular location">
    <subcellularLocation>
        <location evidence="1 4">Cell outer membrane</location>
    </subcellularLocation>
</comment>
<evidence type="ECO:0000259" key="6">
    <source>
        <dbReference type="Pfam" id="PF07715"/>
    </source>
</evidence>
<dbReference type="SUPFAM" id="SSF56935">
    <property type="entry name" value="Porins"/>
    <property type="match status" value="1"/>
</dbReference>
<evidence type="ECO:0000313" key="7">
    <source>
        <dbReference type="EMBL" id="GFE83689.1"/>
    </source>
</evidence>
<dbReference type="EMBL" id="BLJN01000006">
    <property type="protein sequence ID" value="GFE83689.1"/>
    <property type="molecule type" value="Genomic_DNA"/>
</dbReference>
<dbReference type="InterPro" id="IPR037066">
    <property type="entry name" value="Plug_dom_sf"/>
</dbReference>
<dbReference type="Gene3D" id="2.170.130.10">
    <property type="entry name" value="TonB-dependent receptor, plug domain"/>
    <property type="match status" value="1"/>
</dbReference>
<dbReference type="Proteomes" id="UP000445000">
    <property type="component" value="Unassembled WGS sequence"/>
</dbReference>
<dbReference type="RefSeq" id="WP_161815278.1">
    <property type="nucleotide sequence ID" value="NZ_BLJN01000006.1"/>
</dbReference>
<dbReference type="Gene3D" id="2.40.170.20">
    <property type="entry name" value="TonB-dependent receptor, beta-barrel domain"/>
    <property type="match status" value="1"/>
</dbReference>
<evidence type="ECO:0000256" key="2">
    <source>
        <dbReference type="ARBA" id="ARBA00023136"/>
    </source>
</evidence>
<reference evidence="8" key="1">
    <citation type="submission" date="2020-01" db="EMBL/GenBank/DDBJ databases">
        <title>'Steroidobacter agaridevorans' sp. nov., agar-degrading bacteria isolated from rhizosphere soils.</title>
        <authorList>
            <person name="Ikenaga M."/>
            <person name="Kataoka M."/>
            <person name="Murouchi A."/>
            <person name="Katsuragi S."/>
            <person name="Sakai M."/>
        </authorList>
    </citation>
    <scope>NUCLEOTIDE SEQUENCE [LARGE SCALE GENOMIC DNA]</scope>
    <source>
        <strain evidence="8">YU21-B</strain>
    </source>
</reference>
<keyword evidence="8" id="KW-1185">Reference proteome</keyword>
<dbReference type="InterPro" id="IPR000531">
    <property type="entry name" value="Beta-barrel_TonB"/>
</dbReference>
<dbReference type="Pfam" id="PF00593">
    <property type="entry name" value="TonB_dep_Rec_b-barrel"/>
    <property type="match status" value="1"/>
</dbReference>
<feature type="domain" description="TonB-dependent receptor-like beta-barrel" evidence="5">
    <location>
        <begin position="704"/>
        <end position="993"/>
    </location>
</feature>
<dbReference type="GO" id="GO:0009279">
    <property type="term" value="C:cell outer membrane"/>
    <property type="evidence" value="ECO:0007669"/>
    <property type="project" value="UniProtKB-SubCell"/>
</dbReference>
<dbReference type="PANTHER" id="PTHR47234:SF2">
    <property type="entry name" value="TONB-DEPENDENT RECEPTOR"/>
    <property type="match status" value="1"/>
</dbReference>
<evidence type="ECO:0000256" key="3">
    <source>
        <dbReference type="ARBA" id="ARBA00023237"/>
    </source>
</evidence>
<evidence type="ECO:0008006" key="9">
    <source>
        <dbReference type="Google" id="ProtNLM"/>
    </source>
</evidence>
<evidence type="ECO:0000256" key="4">
    <source>
        <dbReference type="RuleBase" id="RU003357"/>
    </source>
</evidence>
<proteinExistence type="inferred from homology"/>
<evidence type="ECO:0000256" key="1">
    <source>
        <dbReference type="ARBA" id="ARBA00004442"/>
    </source>
</evidence>
<comment type="caution">
    <text evidence="7">The sequence shown here is derived from an EMBL/GenBank/DDBJ whole genome shotgun (WGS) entry which is preliminary data.</text>
</comment>
<gene>
    <name evidence="7" type="ORF">GCM10011487_56890</name>
</gene>
<dbReference type="AlphaFoldDB" id="A0A829YKG7"/>
<accession>A0A829YKG7</accession>
<keyword evidence="4" id="KW-0798">TonB box</keyword>
<dbReference type="InterPro" id="IPR036942">
    <property type="entry name" value="Beta-barrel_TonB_sf"/>
</dbReference>
<feature type="domain" description="TonB-dependent receptor plug" evidence="6">
    <location>
        <begin position="245"/>
        <end position="353"/>
    </location>
</feature>
<dbReference type="PANTHER" id="PTHR47234">
    <property type="match status" value="1"/>
</dbReference>
<keyword evidence="3" id="KW-0998">Cell outer membrane</keyword>
<sequence>MAMDTWQVAGVLGVALLLGWGVTNAVDVSVPADDGDTFDFDIPALPLRSATQAFAKHIGRDTYIGHGAFEACGNFVVGPVVGRFTAKEAWRKLTAPICAASGAVIERLGDAPVYMVDHPWVAEREIRIGRASLIDALSDLSHQFDALPIDYRATDIEEAQTVVGPIAGTMSPEQALERIEAQLRSGLRHRRDGPYALVLESSGVENPSYVRRYLYGRECACPVRIQALASETVLVVRPAIVEREGGSVARFTRRQIESTGAATLPQFFRYLAVNGYSRPEGYIASGAQYADFRGLGRDTHLVTINGRRTLPSANNVTSSAFDLNTIPLPAVDHIDLRLDSASMRTGSDAIAGTIDIVTRRELDGAVELRYGTANGGARERRATVSVGHQGEAGSVAALFDYFELGGLLGSERPLSRDQNYERYGGRDFRAAFAIRSIDGTNLPGLQTPLAGVPLTRDSDALSIAELMPGEPQRVSLSSYQSLVPNGTRASFVGSADYAWRGVVLAADLLWAKRDTTYDYYPAIASGIVSETLPGNPLGARVWIDVPLTGASSMQQHVDSELRRGVLSAKAPVGLWEGELAVIVSKETAEAWVGHTLDAAGIAAALSASAEDLALDVFARQPGGAEAPVSIWAQPIKQRFTSSGSHVLGSLAGTIGPAHLQFGIEQRTEAMQFSAAVGRIERDVHGRFAHLAVPLIEPESRILGVSKLTALAGVRRDAFSDGEAVTRTHMELKWAVSERLLIDGNVAQQYRPPSLFELNLPAVAVPGQIYDPRRKEAVSALILSGGNPNLQSTTGRTTNVQAKYTTVNGFSAALNYFSIRLWDRIAVLPVPLVLAAEEQLPERVGREPATAQDLAANRPGRINFVNTTRDNVGRLFTQGLDMSLRMRFETALGAWTPQLDVTWIDIFKYSDVPGYEVPMTDRVGVASMQGTITPWRAVASLGWQGGAWEATAYLRMIPGYQDADGSPIDSQQLLDLNVSYAPSKHVTLKFGVTDLADTSPHFANIGAATGYDSSQWDPVGRRLMFTARVSL</sequence>
<keyword evidence="2 4" id="KW-0472">Membrane</keyword>
<dbReference type="InterPro" id="IPR012910">
    <property type="entry name" value="Plug_dom"/>
</dbReference>
<organism evidence="7 8">
    <name type="scientific">Steroidobacter agaridevorans</name>
    <dbReference type="NCBI Taxonomy" id="2695856"/>
    <lineage>
        <taxon>Bacteria</taxon>
        <taxon>Pseudomonadati</taxon>
        <taxon>Pseudomonadota</taxon>
        <taxon>Gammaproteobacteria</taxon>
        <taxon>Steroidobacterales</taxon>
        <taxon>Steroidobacteraceae</taxon>
        <taxon>Steroidobacter</taxon>
    </lineage>
</organism>